<dbReference type="PaxDb" id="3708-A0A078HRX2"/>
<sequence length="378" mass="43842">MDSETYVKENQRNYDRLSNLPDSLLCKILSDFSTKESVRTSVLSKRWKNLWLNVPSLDLDSIKFRDDDDVFFSFMDRFLGSENEQHLERFKLIYEFVTLMFIMRYAMMGWLRCLHLYIRELTIVRDANDSLVAVRVRSQSLKRFKIECERYEIDGHAVEIDAPRLESMNLSDHMSEKIIIHSIGPSATVEIDVLFGVFYAEPLGPDDSSKITMLREFLTGLSTVGDITISFDTLNIIHDYCEMEQLPQFSKLSYLEACFEGTSWEMLPTLLESCPNLYSIILDFVCLPETEQVDLSLVPQCFQSSLEYVELKTIDGVDMRKKERPPRGVSSKMKIAKYFLENCGALQELTLKRCFCNIINQIESIPRSSTGCEIFMDY</sequence>
<dbReference type="OMA" id="CEIFMDY"/>
<dbReference type="SUPFAM" id="SSF52047">
    <property type="entry name" value="RNI-like"/>
    <property type="match status" value="1"/>
</dbReference>
<dbReference type="STRING" id="3708.A0A078HRX2"/>
<dbReference type="CDD" id="cd22160">
    <property type="entry name" value="F-box_AtFBL13-like"/>
    <property type="match status" value="1"/>
</dbReference>
<dbReference type="SUPFAM" id="SSF81383">
    <property type="entry name" value="F-box domain"/>
    <property type="match status" value="1"/>
</dbReference>
<dbReference type="Proteomes" id="UP000028999">
    <property type="component" value="Unassembled WGS sequence"/>
</dbReference>
<dbReference type="EMBL" id="LK032462">
    <property type="protein sequence ID" value="CDY40014.1"/>
    <property type="molecule type" value="Genomic_DNA"/>
</dbReference>
<dbReference type="InterPro" id="IPR053781">
    <property type="entry name" value="F-box_AtFBL13-like"/>
</dbReference>
<dbReference type="PROSITE" id="PS50181">
    <property type="entry name" value="FBOX"/>
    <property type="match status" value="1"/>
</dbReference>
<proteinExistence type="predicted"/>
<evidence type="ECO:0000259" key="1">
    <source>
        <dbReference type="PROSITE" id="PS50181"/>
    </source>
</evidence>
<accession>A0A078HRX2</accession>
<dbReference type="InterPro" id="IPR050232">
    <property type="entry name" value="FBL13/AtMIF1-like"/>
</dbReference>
<dbReference type="InterPro" id="IPR001810">
    <property type="entry name" value="F-box_dom"/>
</dbReference>
<protein>
    <submittedName>
        <fullName evidence="2">BnaC05g13010D protein</fullName>
    </submittedName>
</protein>
<dbReference type="InterPro" id="IPR036047">
    <property type="entry name" value="F-box-like_dom_sf"/>
</dbReference>
<dbReference type="InterPro" id="IPR006566">
    <property type="entry name" value="FBD"/>
</dbReference>
<evidence type="ECO:0000313" key="3">
    <source>
        <dbReference type="Proteomes" id="UP000028999"/>
    </source>
</evidence>
<dbReference type="Gramene" id="CDY40014">
    <property type="protein sequence ID" value="CDY40014"/>
    <property type="gene ID" value="GSBRNA2T00068914001"/>
</dbReference>
<dbReference type="PANTHER" id="PTHR31900">
    <property type="entry name" value="F-BOX/RNI SUPERFAMILY PROTEIN-RELATED"/>
    <property type="match status" value="1"/>
</dbReference>
<gene>
    <name evidence="2" type="primary">BnaC05g13010D</name>
    <name evidence="2" type="ORF">GSBRNA2T00068914001</name>
</gene>
<evidence type="ECO:0000313" key="2">
    <source>
        <dbReference type="EMBL" id="CDY40014.1"/>
    </source>
</evidence>
<name>A0A078HRX2_BRANA</name>
<dbReference type="Pfam" id="PF00646">
    <property type="entry name" value="F-box"/>
    <property type="match status" value="1"/>
</dbReference>
<dbReference type="SMART" id="SM00579">
    <property type="entry name" value="FBD"/>
    <property type="match status" value="1"/>
</dbReference>
<dbReference type="PANTHER" id="PTHR31900:SF25">
    <property type="entry name" value="FBD DOMAIN-CONTAINING PROTEIN"/>
    <property type="match status" value="1"/>
</dbReference>
<dbReference type="AlphaFoldDB" id="A0A078HRX2"/>
<reference evidence="2 3" key="1">
    <citation type="journal article" date="2014" name="Science">
        <title>Plant genetics. Early allopolyploid evolution in the post-Neolithic Brassica napus oilseed genome.</title>
        <authorList>
            <person name="Chalhoub B."/>
            <person name="Denoeud F."/>
            <person name="Liu S."/>
            <person name="Parkin I.A."/>
            <person name="Tang H."/>
            <person name="Wang X."/>
            <person name="Chiquet J."/>
            <person name="Belcram H."/>
            <person name="Tong C."/>
            <person name="Samans B."/>
            <person name="Correa M."/>
            <person name="Da Silva C."/>
            <person name="Just J."/>
            <person name="Falentin C."/>
            <person name="Koh C.S."/>
            <person name="Le Clainche I."/>
            <person name="Bernard M."/>
            <person name="Bento P."/>
            <person name="Noel B."/>
            <person name="Labadie K."/>
            <person name="Alberti A."/>
            <person name="Charles M."/>
            <person name="Arnaud D."/>
            <person name="Guo H."/>
            <person name="Daviaud C."/>
            <person name="Alamery S."/>
            <person name="Jabbari K."/>
            <person name="Zhao M."/>
            <person name="Edger P.P."/>
            <person name="Chelaifa H."/>
            <person name="Tack D."/>
            <person name="Lassalle G."/>
            <person name="Mestiri I."/>
            <person name="Schnel N."/>
            <person name="Le Paslier M.C."/>
            <person name="Fan G."/>
            <person name="Renault V."/>
            <person name="Bayer P.E."/>
            <person name="Golicz A.A."/>
            <person name="Manoli S."/>
            <person name="Lee T.H."/>
            <person name="Thi V.H."/>
            <person name="Chalabi S."/>
            <person name="Hu Q."/>
            <person name="Fan C."/>
            <person name="Tollenaere R."/>
            <person name="Lu Y."/>
            <person name="Battail C."/>
            <person name="Shen J."/>
            <person name="Sidebottom C.H."/>
            <person name="Wang X."/>
            <person name="Canaguier A."/>
            <person name="Chauveau A."/>
            <person name="Berard A."/>
            <person name="Deniot G."/>
            <person name="Guan M."/>
            <person name="Liu Z."/>
            <person name="Sun F."/>
            <person name="Lim Y.P."/>
            <person name="Lyons E."/>
            <person name="Town C.D."/>
            <person name="Bancroft I."/>
            <person name="Wang X."/>
            <person name="Meng J."/>
            <person name="Ma J."/>
            <person name="Pires J.C."/>
            <person name="King G.J."/>
            <person name="Brunel D."/>
            <person name="Delourme R."/>
            <person name="Renard M."/>
            <person name="Aury J.M."/>
            <person name="Adams K.L."/>
            <person name="Batley J."/>
            <person name="Snowdon R.J."/>
            <person name="Tost J."/>
            <person name="Edwards D."/>
            <person name="Zhou Y."/>
            <person name="Hua W."/>
            <person name="Sharpe A.G."/>
            <person name="Paterson A.H."/>
            <person name="Guan C."/>
            <person name="Wincker P."/>
        </authorList>
    </citation>
    <scope>NUCLEOTIDE SEQUENCE [LARGE SCALE GENOMIC DNA]</scope>
    <source>
        <strain evidence="3">cv. Darmor-bzh</strain>
    </source>
</reference>
<keyword evidence="3" id="KW-1185">Reference proteome</keyword>
<dbReference type="Pfam" id="PF08387">
    <property type="entry name" value="FBD"/>
    <property type="match status" value="1"/>
</dbReference>
<dbReference type="Gene3D" id="1.20.1280.50">
    <property type="match status" value="1"/>
</dbReference>
<organism evidence="2 3">
    <name type="scientific">Brassica napus</name>
    <name type="common">Rape</name>
    <dbReference type="NCBI Taxonomy" id="3708"/>
    <lineage>
        <taxon>Eukaryota</taxon>
        <taxon>Viridiplantae</taxon>
        <taxon>Streptophyta</taxon>
        <taxon>Embryophyta</taxon>
        <taxon>Tracheophyta</taxon>
        <taxon>Spermatophyta</taxon>
        <taxon>Magnoliopsida</taxon>
        <taxon>eudicotyledons</taxon>
        <taxon>Gunneridae</taxon>
        <taxon>Pentapetalae</taxon>
        <taxon>rosids</taxon>
        <taxon>malvids</taxon>
        <taxon>Brassicales</taxon>
        <taxon>Brassicaceae</taxon>
        <taxon>Brassiceae</taxon>
        <taxon>Brassica</taxon>
    </lineage>
</organism>
<feature type="domain" description="F-box" evidence="1">
    <location>
        <begin position="14"/>
        <end position="50"/>
    </location>
</feature>